<keyword evidence="5" id="KW-0653">Protein transport</keyword>
<dbReference type="InterPro" id="IPR033370">
    <property type="entry name" value="COG1"/>
</dbReference>
<keyword evidence="10" id="KW-1185">Reference proteome</keyword>
<comment type="similarity">
    <text evidence="2">Belongs to the COG1 family.</text>
</comment>
<evidence type="ECO:0000256" key="7">
    <source>
        <dbReference type="ARBA" id="ARBA00023136"/>
    </source>
</evidence>
<keyword evidence="4" id="KW-0813">Transport</keyword>
<keyword evidence="7" id="KW-0472">Membrane</keyword>
<evidence type="ECO:0000256" key="8">
    <source>
        <dbReference type="SAM" id="MobiDB-lite"/>
    </source>
</evidence>
<organism evidence="9 10">
    <name type="scientific">Dunaliella salina</name>
    <name type="common">Green alga</name>
    <name type="synonym">Protococcus salinus</name>
    <dbReference type="NCBI Taxonomy" id="3046"/>
    <lineage>
        <taxon>Eukaryota</taxon>
        <taxon>Viridiplantae</taxon>
        <taxon>Chlorophyta</taxon>
        <taxon>core chlorophytes</taxon>
        <taxon>Chlorophyceae</taxon>
        <taxon>CS clade</taxon>
        <taxon>Chlamydomonadales</taxon>
        <taxon>Dunaliellaceae</taxon>
        <taxon>Dunaliella</taxon>
    </lineage>
</organism>
<evidence type="ECO:0000256" key="4">
    <source>
        <dbReference type="ARBA" id="ARBA00022448"/>
    </source>
</evidence>
<evidence type="ECO:0000256" key="3">
    <source>
        <dbReference type="ARBA" id="ARBA00020978"/>
    </source>
</evidence>
<dbReference type="EMBL" id="MU070441">
    <property type="protein sequence ID" value="KAF5827710.1"/>
    <property type="molecule type" value="Genomic_DNA"/>
</dbReference>
<feature type="region of interest" description="Disordered" evidence="8">
    <location>
        <begin position="39"/>
        <end position="75"/>
    </location>
</feature>
<name>A0ABQ7FZD0_DUNSA</name>
<reference evidence="9" key="1">
    <citation type="submission" date="2017-08" db="EMBL/GenBank/DDBJ databases">
        <authorList>
            <person name="Polle J.E."/>
            <person name="Barry K."/>
            <person name="Cushman J."/>
            <person name="Schmutz J."/>
            <person name="Tran D."/>
            <person name="Hathwaick L.T."/>
            <person name="Yim W.C."/>
            <person name="Jenkins J."/>
            <person name="Mckie-Krisberg Z.M."/>
            <person name="Prochnik S."/>
            <person name="Lindquist E."/>
            <person name="Dockter R.B."/>
            <person name="Adam C."/>
            <person name="Molina H."/>
            <person name="Bunkerborg J."/>
            <person name="Jin E."/>
            <person name="Buchheim M."/>
            <person name="Magnuson J."/>
        </authorList>
    </citation>
    <scope>NUCLEOTIDE SEQUENCE</scope>
    <source>
        <strain evidence="9">CCAP 19/18</strain>
    </source>
</reference>
<feature type="compositionally biased region" description="Low complexity" evidence="8">
    <location>
        <begin position="47"/>
        <end position="65"/>
    </location>
</feature>
<evidence type="ECO:0000256" key="6">
    <source>
        <dbReference type="ARBA" id="ARBA00023034"/>
    </source>
</evidence>
<evidence type="ECO:0000256" key="1">
    <source>
        <dbReference type="ARBA" id="ARBA00004395"/>
    </source>
</evidence>
<evidence type="ECO:0000313" key="9">
    <source>
        <dbReference type="EMBL" id="KAF5827710.1"/>
    </source>
</evidence>
<accession>A0ABQ7FZD0</accession>
<evidence type="ECO:0000313" key="10">
    <source>
        <dbReference type="Proteomes" id="UP000815325"/>
    </source>
</evidence>
<sequence>MGSSKAEAVAAARLASALTEKGVLQLLMDVRFMRDVLAGGRPLGPPQQQQQHQQHVFLHQQQQQHGAEGSAEASDSHIVAALMERRRQGSNLEQHLQDRLDPIDWATYEPHLWANVQHFYQRTTTLLGSLTQLQRAYPEGPSSRGGAAAGSAAVSSSAAAPSGRARDLNPMNVLPVAPRFHYLPISIPSVARGPTAGGAHALARMQTSALSGAGPTDSYSFADLGLPKHQRPSGGMGQRVGDMASVLASGGNVDPAAVAAGNSGSSSTAAAAAMGGWNARFQTGSFGTLGSMLGDKAAEMTALAQQRFENLSEPSSFSGLLSSFAKTTFR</sequence>
<dbReference type="PANTHER" id="PTHR31658">
    <property type="entry name" value="CONSERVED OLIGOMERIC GOLGI COMPLEX SUBUNIT 1"/>
    <property type="match status" value="1"/>
</dbReference>
<comment type="caution">
    <text evidence="9">The sequence shown here is derived from an EMBL/GenBank/DDBJ whole genome shotgun (WGS) entry which is preliminary data.</text>
</comment>
<keyword evidence="6" id="KW-0333">Golgi apparatus</keyword>
<dbReference type="Proteomes" id="UP000815325">
    <property type="component" value="Unassembled WGS sequence"/>
</dbReference>
<protein>
    <recommendedName>
        <fullName evidence="3">Conserved oligomeric Golgi complex subunit 1</fullName>
    </recommendedName>
</protein>
<gene>
    <name evidence="9" type="ORF">DUNSADRAFT_178</name>
</gene>
<comment type="subcellular location">
    <subcellularLocation>
        <location evidence="1">Golgi apparatus membrane</location>
        <topology evidence="1">Peripheral membrane protein</topology>
    </subcellularLocation>
</comment>
<evidence type="ECO:0000256" key="5">
    <source>
        <dbReference type="ARBA" id="ARBA00022927"/>
    </source>
</evidence>
<evidence type="ECO:0000256" key="2">
    <source>
        <dbReference type="ARBA" id="ARBA00006653"/>
    </source>
</evidence>
<proteinExistence type="inferred from homology"/>
<dbReference type="PANTHER" id="PTHR31658:SF0">
    <property type="entry name" value="CONSERVED OLIGOMERIC GOLGI COMPLEX SUBUNIT 1"/>
    <property type="match status" value="1"/>
</dbReference>